<evidence type="ECO:0000256" key="2">
    <source>
        <dbReference type="ARBA" id="ARBA00022475"/>
    </source>
</evidence>
<dbReference type="STRING" id="1262585.BJI46_00570"/>
<dbReference type="PANTHER" id="PTHR30619:SF1">
    <property type="entry name" value="RECOMBINATION PROTEIN 2"/>
    <property type="match status" value="1"/>
</dbReference>
<gene>
    <name evidence="8" type="ORF">BJI46_00570</name>
</gene>
<name>A0A1E7RFC4_9GAMM</name>
<dbReference type="InterPro" id="IPR001279">
    <property type="entry name" value="Metallo-B-lactamas"/>
</dbReference>
<feature type="transmembrane region" description="Helical" evidence="6">
    <location>
        <begin position="422"/>
        <end position="441"/>
    </location>
</feature>
<reference evidence="8 9" key="1">
    <citation type="submission" date="2016-09" db="EMBL/GenBank/DDBJ databases">
        <authorList>
            <person name="Capua I."/>
            <person name="De Benedictis P."/>
            <person name="Joannis T."/>
            <person name="Lombin L.H."/>
            <person name="Cattoli G."/>
        </authorList>
    </citation>
    <scope>NUCLEOTIDE SEQUENCE [LARGE SCALE GENOMIC DNA]</scope>
    <source>
        <strain evidence="8 9">ANC 4671</strain>
    </source>
</reference>
<dbReference type="InterPro" id="IPR035681">
    <property type="entry name" value="ComA-like_MBL"/>
</dbReference>
<keyword evidence="9" id="KW-1185">Reference proteome</keyword>
<feature type="transmembrane region" description="Helical" evidence="6">
    <location>
        <begin position="486"/>
        <end position="505"/>
    </location>
</feature>
<feature type="transmembrane region" description="Helical" evidence="6">
    <location>
        <begin position="381"/>
        <end position="402"/>
    </location>
</feature>
<feature type="transmembrane region" description="Helical" evidence="6">
    <location>
        <begin position="346"/>
        <end position="369"/>
    </location>
</feature>
<dbReference type="InterPro" id="IPR004797">
    <property type="entry name" value="Competence_ComEC/Rec2"/>
</dbReference>
<sequence>MIRCFLLAWILGISAIGLTDESLNRLTSVWWWPVAILTGCGYYFLWCKSLLQPHAMLRIMLQMIMICSVFLAGWSYADQQLKQYLASEIKQKQQIEGIVYIQQLSEGKLQQQRQVAQLLIPQQQRSLKILLYPKQIYDEQGELQGTTTENLQIGQFYQVTVELRPPQGNVNPGGFDTERWLLQQNIQGTASVRFSQPISVSEIEQRGWYQFVQQQKRLLPRWQLWIERLRLDYRNYLTLNQQDQERALLLGLLTGDRIGINKDTTQLYQTMGISHLLAISGPHVLLLAAMLSWVLLQGLQVLMRLGHLQKLYLKVPKQWVYLPVFLLTISFYVAFTGFEIPAIRTWLMATICSLALLLNIHISRFTLLLFAASCVLLWDSFAILSAAFWLSFGASAVMLFIYQGLQQPSIMYSWWEKCIQALLILWQSQWRIFLALLPIVLWQFKAVSLVSPLINLIAIPFLTLVIVPLDIVAACVWQIWPGLASLVWSCAALALYVFNMLLTLFEPVAKYLYLSSFLTFNSLLSLSMALLLICLPSGLIPRYWAILFLIPILFQQQARPMLQLDVLDVGQGQAVLLRTQRHQMLIDTAKGNRSSAMASMAQQQIVPFLRGQGIYRLHEVLLSHLDDDHSGGLATVVEQMKVQRIRANVANPEITDFPGIPFSQCYQGQNWQWEQVKIDILHPSTDDSRQDQNESSCVVLISVPMQQTLFRILIMGDAGWESEYKLLQRYPDLQVDLIVLGHHGSKYSSAYEFLQALNPKMAMISVGAENRYGHPTAEVLARLQDLDIYMVDTINAGAIHIQLNDPQHIWQWSAARDEKQWLLP</sequence>
<dbReference type="Gene3D" id="3.60.15.10">
    <property type="entry name" value="Ribonuclease Z/Hydroxyacylglutathione hydrolase-like"/>
    <property type="match status" value="1"/>
</dbReference>
<organism evidence="8 9">
    <name type="scientific">Acinetobacter qingfengensis</name>
    <dbReference type="NCBI Taxonomy" id="1262585"/>
    <lineage>
        <taxon>Bacteria</taxon>
        <taxon>Pseudomonadati</taxon>
        <taxon>Pseudomonadota</taxon>
        <taxon>Gammaproteobacteria</taxon>
        <taxon>Moraxellales</taxon>
        <taxon>Moraxellaceae</taxon>
        <taxon>Acinetobacter</taxon>
    </lineage>
</organism>
<evidence type="ECO:0000259" key="7">
    <source>
        <dbReference type="SMART" id="SM00849"/>
    </source>
</evidence>
<dbReference type="GO" id="GO:0030420">
    <property type="term" value="P:establishment of competence for transformation"/>
    <property type="evidence" value="ECO:0007669"/>
    <property type="project" value="InterPro"/>
</dbReference>
<dbReference type="InterPro" id="IPR004477">
    <property type="entry name" value="ComEC_N"/>
</dbReference>
<dbReference type="InterPro" id="IPR052159">
    <property type="entry name" value="Competence_DNA_uptake"/>
</dbReference>
<proteinExistence type="predicted"/>
<feature type="domain" description="Metallo-beta-lactamase" evidence="7">
    <location>
        <begin position="571"/>
        <end position="768"/>
    </location>
</feature>
<feature type="transmembrane region" description="Helical" evidence="6">
    <location>
        <begin position="59"/>
        <end position="77"/>
    </location>
</feature>
<dbReference type="InterPro" id="IPR036866">
    <property type="entry name" value="RibonucZ/Hydroxyglut_hydro"/>
</dbReference>
<dbReference type="Pfam" id="PF03772">
    <property type="entry name" value="Competence"/>
    <property type="match status" value="1"/>
</dbReference>
<comment type="caution">
    <text evidence="8">The sequence shown here is derived from an EMBL/GenBank/DDBJ whole genome shotgun (WGS) entry which is preliminary data.</text>
</comment>
<feature type="transmembrane region" description="Helical" evidence="6">
    <location>
        <begin position="453"/>
        <end position="480"/>
    </location>
</feature>
<dbReference type="GO" id="GO:0005886">
    <property type="term" value="C:plasma membrane"/>
    <property type="evidence" value="ECO:0007669"/>
    <property type="project" value="UniProtKB-SubCell"/>
</dbReference>
<feature type="transmembrane region" description="Helical" evidence="6">
    <location>
        <begin position="276"/>
        <end position="299"/>
    </location>
</feature>
<dbReference type="CDD" id="cd07731">
    <property type="entry name" value="ComA-like_MBL-fold"/>
    <property type="match status" value="1"/>
</dbReference>
<keyword evidence="5 6" id="KW-0472">Membrane</keyword>
<evidence type="ECO:0000256" key="5">
    <source>
        <dbReference type="ARBA" id="ARBA00023136"/>
    </source>
</evidence>
<dbReference type="InterPro" id="IPR025405">
    <property type="entry name" value="DUF4131"/>
</dbReference>
<dbReference type="NCBIfam" id="TIGR00360">
    <property type="entry name" value="ComEC_N-term"/>
    <property type="match status" value="1"/>
</dbReference>
<evidence type="ECO:0000256" key="4">
    <source>
        <dbReference type="ARBA" id="ARBA00022989"/>
    </source>
</evidence>
<evidence type="ECO:0000256" key="3">
    <source>
        <dbReference type="ARBA" id="ARBA00022692"/>
    </source>
</evidence>
<evidence type="ECO:0000256" key="6">
    <source>
        <dbReference type="SAM" id="Phobius"/>
    </source>
</evidence>
<dbReference type="PANTHER" id="PTHR30619">
    <property type="entry name" value="DNA INTERNALIZATION/COMPETENCE PROTEIN COMEC/REC2"/>
    <property type="match status" value="1"/>
</dbReference>
<keyword evidence="4 6" id="KW-1133">Transmembrane helix</keyword>
<evidence type="ECO:0000256" key="1">
    <source>
        <dbReference type="ARBA" id="ARBA00004651"/>
    </source>
</evidence>
<feature type="transmembrane region" description="Helical" evidence="6">
    <location>
        <begin position="512"/>
        <end position="533"/>
    </location>
</feature>
<dbReference type="Proteomes" id="UP000185895">
    <property type="component" value="Unassembled WGS sequence"/>
</dbReference>
<feature type="transmembrane region" description="Helical" evidence="6">
    <location>
        <begin position="29"/>
        <end position="47"/>
    </location>
</feature>
<dbReference type="Pfam" id="PF13567">
    <property type="entry name" value="DUF4131"/>
    <property type="match status" value="1"/>
</dbReference>
<dbReference type="NCBIfam" id="TIGR00361">
    <property type="entry name" value="ComEC_Rec2"/>
    <property type="match status" value="1"/>
</dbReference>
<feature type="transmembrane region" description="Helical" evidence="6">
    <location>
        <begin position="319"/>
        <end position="340"/>
    </location>
</feature>
<protein>
    <submittedName>
        <fullName evidence="8">DNA internalization-related competence protein ComEC/Rec2</fullName>
    </submittedName>
</protein>
<evidence type="ECO:0000313" key="8">
    <source>
        <dbReference type="EMBL" id="OEY98058.1"/>
    </source>
</evidence>
<accession>A0A1E7RFC4</accession>
<dbReference type="AlphaFoldDB" id="A0A1E7RFC4"/>
<comment type="subcellular location">
    <subcellularLocation>
        <location evidence="1">Cell membrane</location>
        <topology evidence="1">Multi-pass membrane protein</topology>
    </subcellularLocation>
</comment>
<keyword evidence="2" id="KW-1003">Cell membrane</keyword>
<dbReference type="SUPFAM" id="SSF56281">
    <property type="entry name" value="Metallo-hydrolase/oxidoreductase"/>
    <property type="match status" value="1"/>
</dbReference>
<dbReference type="Pfam" id="PF00753">
    <property type="entry name" value="Lactamase_B"/>
    <property type="match status" value="1"/>
</dbReference>
<dbReference type="EMBL" id="MKKK01000001">
    <property type="protein sequence ID" value="OEY98058.1"/>
    <property type="molecule type" value="Genomic_DNA"/>
</dbReference>
<dbReference type="OrthoDB" id="9761531at2"/>
<dbReference type="SMART" id="SM00849">
    <property type="entry name" value="Lactamase_B"/>
    <property type="match status" value="1"/>
</dbReference>
<dbReference type="RefSeq" id="WP_070068439.1">
    <property type="nucleotide sequence ID" value="NZ_MKKK01000001.1"/>
</dbReference>
<keyword evidence="3 6" id="KW-0812">Transmembrane</keyword>
<evidence type="ECO:0000313" key="9">
    <source>
        <dbReference type="Proteomes" id="UP000185895"/>
    </source>
</evidence>